<dbReference type="SUPFAM" id="SSF52540">
    <property type="entry name" value="P-loop containing nucleoside triphosphate hydrolases"/>
    <property type="match status" value="1"/>
</dbReference>
<keyword evidence="4" id="KW-1185">Reference proteome</keyword>
<protein>
    <recommendedName>
        <fullName evidence="5">UvrD-like helicase ATP-binding domain-containing protein</fullName>
    </recommendedName>
</protein>
<proteinExistence type="predicted"/>
<dbReference type="InterPro" id="IPR047187">
    <property type="entry name" value="SF1_C_Upf1"/>
</dbReference>
<sequence>MDNEYSNKNQSTLIDLVFSWSFQDIFNHQLYKTQVQEIPVSFVSEQQYFEALKFPLLAETRAELSSSLVSVFRAPYGRIECIQEHKQHGKSWVYKLKVDHWRNTSNGVYGKGSPYKVLPGHVFVFTDEKPETISDLEAVLGRKWSLAMAGTVKEDDDDSFVVEASCPCVVGENDAIGKPLYLVFLMNIKTNERIWNALHMNDNLSTIRKVLFSEVSAKAGLVRSFFERLSKKDGVPKAVLNMQNRILDDPKVGKNDYSKLHLPGPLFVNFSFINISCGKEEMDDVLNSRKNMLEVAVVIKIVGDLFEAWKELKQQSGIVVTSPYTAQVHEIQKRLEQKYKKFDRFKVKVKPINILQGQEEDIIVLSTVLRLLLSVPSLEGSILASDLLFDLCHRHGLWILGNERALSESESVWKYIVRDARDRQCFFNADEDENFAKFIMEVKKEMDQFDEILDKDSFHFRNPRWEVLFSQNFKNSFEKIKSLQTKKLVIYLLGMLASGWRPKKRNIDIICNQSRQILKQFKVQDLYIVCSVDVVQKSCYIQVLKVWDILPLVDIQELVKQLDAIFCTYTDDFLKCCKKKCLEGDLEVPMSWETSYGVVRYKRSCHIEDGIDSSTGALNITSSSSLLLMKFYALSSSIASHLLSGCDGEEIEFPFELSSQEMEIIHFNRSSFVLGRSGTGKTTVLIGKLIQREQLHHIALEGFHELNSSNSNYISMEDKESAEETKGSLLRQIFVTLSPKLCYAVKQNVSGLKRFSCKGYTKEYVTAHLDDTDGMIQFTDIPDSFVDLPSKFYPLVVTFHKFLMMLNGTIGSSFFNSFPEARGFSLGNTRNSMSLALRTFIRRNEVNFDKFESSYWPHFSVHLTKRLIPSVVFTEIMSHIKGGSQAGVATDVIDLHRRFRENKYEGDKLDFVYVDEVQDLTTRQISLFKYVCRNVSDGFVFSGDTAQTIARGVDFRFQDIRSTFYKVFLTISSCDNTYKKSKHVRIVDTFQLSHNFRTHAGVLKLAQSVIDLIYHFFPLSIDVLNPETSFVDGKTPVLVESVNCEKAFTDMFGGIGGPGNDLVGFGAEQVVLVRDDNIRNKISDSIARHALVLTIMECKGLEFQDVLLYNFLGSSPLKNEWRVIYEYMNEKNLLDSPKSFPSFDEAKHKLLCFELKQLYVAITRTRQRLWIFENMEDHSKPVLDYWKKLKIVEVGEFNGSLVEDIQVTSSKEEWNSRGVKLFYENDYKSAMMCFQKAGNTFYEKWVEATSLVAAGRRISGSNSKMAHVYLKKAAELFDSIGKYEPAAQCYYDLNEYEKAGTIYLEKCDESKLEEAGECFTRARCYDRASFAYAKGKLYSNCLAACIQGKLFDEGLNYINLRRNEDAALSYKNRNDNSTMLKFVRAFTSVDLMRSFLSNNDCLDELIQLESEWGYFLNASRVAKQMGDLLLEAELLEKVGEFREASSVILLHVFANSLWAEGNNGWPMKHFTRRKELFDKAKDLAKNVSDYFFEFNIEEILQYLRCLENQSALGEFCLNYLGVRRKFWNGKDSYLVFCSDAHWVKPKDNPSPKRKGKWINLKPGQFANAAVNYWWSEMTTVGMKVLEKLEALFEFSIKAEFPLHRQNSTLMEMTTVGVKVLEKLEALYEFSIKAEFSLHRLNSTLNEMTTVGMKVLEKLEALSFSIKAEFPLHRQNSTLIHMLKVSNSLMKLNFLHNMYKLWDYFDRFIASIFGTIFPLDWRQSSVKNMINLWEVREFRDFFRNIFNMCISKKSQLTHEQVGNLVMTIIGASNELSRELYEQISSSLVNRSPWRPCIKSLVKDLRPELQLGSSSSMSNPPEHVSLDNKFLEALKHYCFTDWKIGFATNGAGSASLKIDSHRRSALRYDCILTTQNWSLGNTGISSKLPSEFCTGIERLRPENVGDNINVIAEAFEKIGNPLVAVKSGKDCLEFKCPEEAIFVDLTVH</sequence>
<comment type="caution">
    <text evidence="3">The sequence shown here is derived from an EMBL/GenBank/DDBJ whole genome shotgun (WGS) entry which is preliminary data.</text>
</comment>
<dbReference type="CDD" id="cd18808">
    <property type="entry name" value="SF1_C_Upf1"/>
    <property type="match status" value="1"/>
</dbReference>
<dbReference type="PANTHER" id="PTHR21529:SF4">
    <property type="entry name" value="TPR AND ANKYRIN REPEAT-CONTAINING PROTEIN 1"/>
    <property type="match status" value="1"/>
</dbReference>
<dbReference type="Gene3D" id="3.40.50.300">
    <property type="entry name" value="P-loop containing nucleotide triphosphate hydrolases"/>
    <property type="match status" value="3"/>
</dbReference>
<dbReference type="InterPro" id="IPR027417">
    <property type="entry name" value="P-loop_NTPase"/>
</dbReference>
<dbReference type="EMBL" id="VOIH02000012">
    <property type="protein sequence ID" value="KAF3432417.1"/>
    <property type="molecule type" value="Genomic_DNA"/>
</dbReference>
<organism evidence="3 4">
    <name type="scientific">Rhamnella rubrinervis</name>
    <dbReference type="NCBI Taxonomy" id="2594499"/>
    <lineage>
        <taxon>Eukaryota</taxon>
        <taxon>Viridiplantae</taxon>
        <taxon>Streptophyta</taxon>
        <taxon>Embryophyta</taxon>
        <taxon>Tracheophyta</taxon>
        <taxon>Spermatophyta</taxon>
        <taxon>Magnoliopsida</taxon>
        <taxon>eudicotyledons</taxon>
        <taxon>Gunneridae</taxon>
        <taxon>Pentapetalae</taxon>
        <taxon>rosids</taxon>
        <taxon>fabids</taxon>
        <taxon>Rosales</taxon>
        <taxon>Rhamnaceae</taxon>
        <taxon>rhamnoid group</taxon>
        <taxon>Rhamneae</taxon>
        <taxon>Rhamnella</taxon>
    </lineage>
</organism>
<evidence type="ECO:0000259" key="1">
    <source>
        <dbReference type="Pfam" id="PF13087"/>
    </source>
</evidence>
<dbReference type="Proteomes" id="UP000796880">
    <property type="component" value="Unassembled WGS sequence"/>
</dbReference>
<evidence type="ECO:0000313" key="3">
    <source>
        <dbReference type="EMBL" id="KAF3432417.1"/>
    </source>
</evidence>
<dbReference type="Pfam" id="PF13087">
    <property type="entry name" value="AAA_12"/>
    <property type="match status" value="1"/>
</dbReference>
<dbReference type="InterPro" id="IPR039904">
    <property type="entry name" value="TRANK1"/>
</dbReference>
<dbReference type="OrthoDB" id="1194248at2759"/>
<evidence type="ECO:0008006" key="5">
    <source>
        <dbReference type="Google" id="ProtNLM"/>
    </source>
</evidence>
<dbReference type="PANTHER" id="PTHR21529">
    <property type="entry name" value="MAMMARY TURMOR VIRUS RECEPTOR HOMOLOG 1, 2 MTVR1, 2"/>
    <property type="match status" value="1"/>
</dbReference>
<gene>
    <name evidence="3" type="ORF">FNV43_RR27157</name>
</gene>
<feature type="domain" description="DUF6469" evidence="2">
    <location>
        <begin position="75"/>
        <end position="204"/>
    </location>
</feature>
<name>A0A8K0GKC1_9ROSA</name>
<dbReference type="InterPro" id="IPR041679">
    <property type="entry name" value="DNA2/NAM7-like_C"/>
</dbReference>
<feature type="domain" description="DNA2/NAM7 helicase-like C-terminal" evidence="1">
    <location>
        <begin position="248"/>
        <end position="368"/>
    </location>
</feature>
<dbReference type="InterPro" id="IPR045529">
    <property type="entry name" value="DUF6469"/>
</dbReference>
<evidence type="ECO:0000313" key="4">
    <source>
        <dbReference type="Proteomes" id="UP000796880"/>
    </source>
</evidence>
<accession>A0A8K0GKC1</accession>
<evidence type="ECO:0000259" key="2">
    <source>
        <dbReference type="Pfam" id="PF20073"/>
    </source>
</evidence>
<reference evidence="3" key="1">
    <citation type="submission" date="2020-03" db="EMBL/GenBank/DDBJ databases">
        <title>A high-quality chromosome-level genome assembly of a woody plant with both climbing and erect habits, Rhamnella rubrinervis.</title>
        <authorList>
            <person name="Lu Z."/>
            <person name="Yang Y."/>
            <person name="Zhu X."/>
            <person name="Sun Y."/>
        </authorList>
    </citation>
    <scope>NUCLEOTIDE SEQUENCE</scope>
    <source>
        <strain evidence="3">BYM</strain>
        <tissue evidence="3">Leaf</tissue>
    </source>
</reference>
<dbReference type="Pfam" id="PF20073">
    <property type="entry name" value="DUF6469"/>
    <property type="match status" value="1"/>
</dbReference>